<dbReference type="SMART" id="SM00450">
    <property type="entry name" value="RHOD"/>
    <property type="match status" value="1"/>
</dbReference>
<dbReference type="PANTHER" id="PTHR44086">
    <property type="entry name" value="THIOSULFATE SULFURTRANSFERASE RDL2, MITOCHONDRIAL-RELATED"/>
    <property type="match status" value="1"/>
</dbReference>
<evidence type="ECO:0000259" key="1">
    <source>
        <dbReference type="PROSITE" id="PS50206"/>
    </source>
</evidence>
<feature type="domain" description="Rhodanese" evidence="1">
    <location>
        <begin position="27"/>
        <end position="119"/>
    </location>
</feature>
<evidence type="ECO:0000313" key="3">
    <source>
        <dbReference type="Proteomes" id="UP000286934"/>
    </source>
</evidence>
<evidence type="ECO:0000313" key="2">
    <source>
        <dbReference type="EMBL" id="RUO35477.1"/>
    </source>
</evidence>
<dbReference type="Proteomes" id="UP000286934">
    <property type="component" value="Unassembled WGS sequence"/>
</dbReference>
<dbReference type="AlphaFoldDB" id="A0A432WP51"/>
<organism evidence="2 3">
    <name type="scientific">Aliidiomarina shirensis</name>
    <dbReference type="NCBI Taxonomy" id="1048642"/>
    <lineage>
        <taxon>Bacteria</taxon>
        <taxon>Pseudomonadati</taxon>
        <taxon>Pseudomonadota</taxon>
        <taxon>Gammaproteobacteria</taxon>
        <taxon>Alteromonadales</taxon>
        <taxon>Idiomarinaceae</taxon>
        <taxon>Aliidiomarina</taxon>
    </lineage>
</organism>
<dbReference type="SUPFAM" id="SSF52821">
    <property type="entry name" value="Rhodanese/Cell cycle control phosphatase"/>
    <property type="match status" value="1"/>
</dbReference>
<reference evidence="3" key="1">
    <citation type="journal article" date="2018" name="Front. Microbiol.">
        <title>Genome-Based Analysis Reveals the Taxonomy and Diversity of the Family Idiomarinaceae.</title>
        <authorList>
            <person name="Liu Y."/>
            <person name="Lai Q."/>
            <person name="Shao Z."/>
        </authorList>
    </citation>
    <scope>NUCLEOTIDE SEQUENCE [LARGE SCALE GENOMIC DNA]</scope>
    <source>
        <strain evidence="3">AIS</strain>
    </source>
</reference>
<accession>A0A432WP51</accession>
<dbReference type="OrthoDB" id="9791096at2"/>
<keyword evidence="2" id="KW-0808">Transferase</keyword>
<dbReference type="EMBL" id="PIPP01000006">
    <property type="protein sequence ID" value="RUO35477.1"/>
    <property type="molecule type" value="Genomic_DNA"/>
</dbReference>
<dbReference type="Pfam" id="PF00581">
    <property type="entry name" value="Rhodanese"/>
    <property type="match status" value="1"/>
</dbReference>
<gene>
    <name evidence="2" type="ORF">CWE13_11140</name>
</gene>
<proteinExistence type="predicted"/>
<name>A0A432WP51_9GAMM</name>
<dbReference type="Gene3D" id="3.40.250.10">
    <property type="entry name" value="Rhodanese-like domain"/>
    <property type="match status" value="1"/>
</dbReference>
<dbReference type="InterPro" id="IPR001763">
    <property type="entry name" value="Rhodanese-like_dom"/>
</dbReference>
<comment type="caution">
    <text evidence="2">The sequence shown here is derived from an EMBL/GenBank/DDBJ whole genome shotgun (WGS) entry which is preliminary data.</text>
</comment>
<protein>
    <submittedName>
        <fullName evidence="2">Sulfurtransferase</fullName>
    </submittedName>
</protein>
<sequence>MKNALDLVAEAKSKINEVSVTDAPSEIQKADVLIDVREPDEFRAGHIAGAINIPRGMLEFKLSGTPELQDRDKHIVLYCKTSGRGALSTVALQDMGYIKVSSIAGGLDAWIEAGKPTVKPDLPEFG</sequence>
<keyword evidence="3" id="KW-1185">Reference proteome</keyword>
<dbReference type="PROSITE" id="PS50206">
    <property type="entry name" value="RHODANESE_3"/>
    <property type="match status" value="1"/>
</dbReference>
<dbReference type="InterPro" id="IPR036873">
    <property type="entry name" value="Rhodanese-like_dom_sf"/>
</dbReference>
<dbReference type="PANTHER" id="PTHR44086:SF10">
    <property type="entry name" value="THIOSULFATE SULFURTRANSFERASE_RHODANESE-LIKE DOMAIN-CONTAINING PROTEIN 3"/>
    <property type="match status" value="1"/>
</dbReference>
<dbReference type="RefSeq" id="WP_126808635.1">
    <property type="nucleotide sequence ID" value="NZ_PIPP01000006.1"/>
</dbReference>
<dbReference type="GO" id="GO:0004792">
    <property type="term" value="F:thiosulfate-cyanide sulfurtransferase activity"/>
    <property type="evidence" value="ECO:0007669"/>
    <property type="project" value="TreeGrafter"/>
</dbReference>